<feature type="compositionally biased region" description="Acidic residues" evidence="1">
    <location>
        <begin position="188"/>
        <end position="205"/>
    </location>
</feature>
<comment type="caution">
    <text evidence="3">The sequence shown here is derived from an EMBL/GenBank/DDBJ whole genome shotgun (WGS) entry which is preliminary data.</text>
</comment>
<feature type="region of interest" description="Disordered" evidence="1">
    <location>
        <begin position="174"/>
        <end position="205"/>
    </location>
</feature>
<evidence type="ECO:0000256" key="1">
    <source>
        <dbReference type="SAM" id="MobiDB-lite"/>
    </source>
</evidence>
<dbReference type="RefSeq" id="WP_118799282.1">
    <property type="nucleotide sequence ID" value="NZ_JAOQKJ010000023.1"/>
</dbReference>
<evidence type="ECO:0000256" key="2">
    <source>
        <dbReference type="SAM" id="Phobius"/>
    </source>
</evidence>
<feature type="compositionally biased region" description="Basic and acidic residues" evidence="1">
    <location>
        <begin position="174"/>
        <end position="183"/>
    </location>
</feature>
<keyword evidence="4" id="KW-1185">Reference proteome</keyword>
<name>A0ABT2T6U3_9FIRM</name>
<dbReference type="Proteomes" id="UP001652432">
    <property type="component" value="Unassembled WGS sequence"/>
</dbReference>
<keyword evidence="2" id="KW-0472">Membrane</keyword>
<reference evidence="3 4" key="1">
    <citation type="journal article" date="2021" name="ISME Commun">
        <title>Automated analysis of genomic sequences facilitates high-throughput and comprehensive description of bacteria.</title>
        <authorList>
            <person name="Hitch T.C.A."/>
        </authorList>
    </citation>
    <scope>NUCLEOTIDE SEQUENCE [LARGE SCALE GENOMIC DNA]</scope>
    <source>
        <strain evidence="3 4">Sanger_18</strain>
    </source>
</reference>
<gene>
    <name evidence="3" type="ORF">OCV77_15970</name>
</gene>
<evidence type="ECO:0000313" key="3">
    <source>
        <dbReference type="EMBL" id="MCU6745966.1"/>
    </source>
</evidence>
<accession>A0ABT2T6U3</accession>
<dbReference type="EMBL" id="JAOQKJ010000023">
    <property type="protein sequence ID" value="MCU6745966.1"/>
    <property type="molecule type" value="Genomic_DNA"/>
</dbReference>
<keyword evidence="2" id="KW-0812">Transmembrane</keyword>
<organism evidence="3 4">
    <name type="scientific">Suilimivivens aceti</name>
    <dbReference type="NCBI Taxonomy" id="2981774"/>
    <lineage>
        <taxon>Bacteria</taxon>
        <taxon>Bacillati</taxon>
        <taxon>Bacillota</taxon>
        <taxon>Clostridia</taxon>
        <taxon>Lachnospirales</taxon>
        <taxon>Lachnospiraceae</taxon>
        <taxon>Suilimivivens</taxon>
    </lineage>
</organism>
<keyword evidence="2" id="KW-1133">Transmembrane helix</keyword>
<feature type="transmembrane region" description="Helical" evidence="2">
    <location>
        <begin position="121"/>
        <end position="143"/>
    </location>
</feature>
<proteinExistence type="predicted"/>
<sequence>MAQKDEYQVDGYLFISKEDRDLALEEKQKIDYFEEKTKGKNKTMLLNLYDSILDQKLFKTPVGLEYLRKLREELIADGYEESQIRPIPLYRNYSYKTGEEIDVSYVKRRVKPSDRREKKAGYLQISVCFNLLLTLLVITMFVITMKSDNPNILNYKKQILNEYASWEQELTERENRVREKEQELSMEAPEESEVITDGEDENTGR</sequence>
<protein>
    <submittedName>
        <fullName evidence="3">Uncharacterized protein</fullName>
    </submittedName>
</protein>
<evidence type="ECO:0000313" key="4">
    <source>
        <dbReference type="Proteomes" id="UP001652432"/>
    </source>
</evidence>